<sequence length="63" mass="7404">MATDQARWENLIVILQDMLTTLLLFYMPMLKEKMMQQPCFRTTRDISRAITTQTDLPDLPINS</sequence>
<evidence type="ECO:0000313" key="2">
    <source>
        <dbReference type="EMBL" id="CEK91286.1"/>
    </source>
</evidence>
<keyword evidence="1" id="KW-0812">Transmembrane</keyword>
<accession>A0A0B7BG46</accession>
<dbReference type="EMBL" id="HACG01044421">
    <property type="protein sequence ID" value="CEK91286.1"/>
    <property type="molecule type" value="Transcribed_RNA"/>
</dbReference>
<organism evidence="2">
    <name type="scientific">Arion vulgaris</name>
    <dbReference type="NCBI Taxonomy" id="1028688"/>
    <lineage>
        <taxon>Eukaryota</taxon>
        <taxon>Metazoa</taxon>
        <taxon>Spiralia</taxon>
        <taxon>Lophotrochozoa</taxon>
        <taxon>Mollusca</taxon>
        <taxon>Gastropoda</taxon>
        <taxon>Heterobranchia</taxon>
        <taxon>Euthyneura</taxon>
        <taxon>Panpulmonata</taxon>
        <taxon>Eupulmonata</taxon>
        <taxon>Stylommatophora</taxon>
        <taxon>Helicina</taxon>
        <taxon>Arionoidea</taxon>
        <taxon>Arionidae</taxon>
        <taxon>Arion</taxon>
    </lineage>
</organism>
<keyword evidence="1" id="KW-0472">Membrane</keyword>
<name>A0A0B7BG46_9EUPU</name>
<feature type="transmembrane region" description="Helical" evidence="1">
    <location>
        <begin position="6"/>
        <end position="27"/>
    </location>
</feature>
<feature type="non-terminal residue" evidence="2">
    <location>
        <position position="63"/>
    </location>
</feature>
<evidence type="ECO:0000256" key="1">
    <source>
        <dbReference type="SAM" id="Phobius"/>
    </source>
</evidence>
<protein>
    <submittedName>
        <fullName evidence="2">Uncharacterized protein</fullName>
    </submittedName>
</protein>
<gene>
    <name evidence="2" type="primary">ORF181991</name>
</gene>
<reference evidence="2" key="1">
    <citation type="submission" date="2014-12" db="EMBL/GenBank/DDBJ databases">
        <title>Insight into the proteome of Arion vulgaris.</title>
        <authorList>
            <person name="Aradska J."/>
            <person name="Bulat T."/>
            <person name="Smidak R."/>
            <person name="Sarate P."/>
            <person name="Gangsoo J."/>
            <person name="Sialana F."/>
            <person name="Bilban M."/>
            <person name="Lubec G."/>
        </authorList>
    </citation>
    <scope>NUCLEOTIDE SEQUENCE</scope>
    <source>
        <tissue evidence="2">Skin</tissue>
    </source>
</reference>
<proteinExistence type="predicted"/>
<keyword evidence="1" id="KW-1133">Transmembrane helix</keyword>
<dbReference type="AlphaFoldDB" id="A0A0B7BG46"/>